<keyword evidence="2" id="KW-1185">Reference proteome</keyword>
<sequence>MRANTAKRIQPRRLLLRPKGSPVPSVLILSSTRAMAGLDRVAAAAAIKDAPIPMLVFDPLFSMQHLTLPTLPFAGSPVLYLDNHLKLSIDCMWNVALPGGFNKNHIEIAGRFIELVTTWKTSFSGSCNVKAIVAEQNILQSAA</sequence>
<gene>
    <name evidence="1" type="ORF">G2W53_023845</name>
</gene>
<organism evidence="1 2">
    <name type="scientific">Senna tora</name>
    <dbReference type="NCBI Taxonomy" id="362788"/>
    <lineage>
        <taxon>Eukaryota</taxon>
        <taxon>Viridiplantae</taxon>
        <taxon>Streptophyta</taxon>
        <taxon>Embryophyta</taxon>
        <taxon>Tracheophyta</taxon>
        <taxon>Spermatophyta</taxon>
        <taxon>Magnoliopsida</taxon>
        <taxon>eudicotyledons</taxon>
        <taxon>Gunneridae</taxon>
        <taxon>Pentapetalae</taxon>
        <taxon>rosids</taxon>
        <taxon>fabids</taxon>
        <taxon>Fabales</taxon>
        <taxon>Fabaceae</taxon>
        <taxon>Caesalpinioideae</taxon>
        <taxon>Cassia clade</taxon>
        <taxon>Senna</taxon>
    </lineage>
</organism>
<comment type="caution">
    <text evidence="1">The sequence shown here is derived from an EMBL/GenBank/DDBJ whole genome shotgun (WGS) entry which is preliminary data.</text>
</comment>
<name>A0A834WCK2_9FABA</name>
<evidence type="ECO:0000313" key="2">
    <source>
        <dbReference type="Proteomes" id="UP000634136"/>
    </source>
</evidence>
<protein>
    <submittedName>
        <fullName evidence="1">Uncharacterized protein</fullName>
    </submittedName>
</protein>
<evidence type="ECO:0000313" key="1">
    <source>
        <dbReference type="EMBL" id="KAF7818390.1"/>
    </source>
</evidence>
<accession>A0A834WCK2</accession>
<reference evidence="1" key="1">
    <citation type="submission" date="2020-09" db="EMBL/GenBank/DDBJ databases">
        <title>Genome-Enabled Discovery of Anthraquinone Biosynthesis in Senna tora.</title>
        <authorList>
            <person name="Kang S.-H."/>
            <person name="Pandey R.P."/>
            <person name="Lee C.-M."/>
            <person name="Sim J.-S."/>
            <person name="Jeong J.-T."/>
            <person name="Choi B.-S."/>
            <person name="Jung M."/>
            <person name="Ginzburg D."/>
            <person name="Zhao K."/>
            <person name="Won S.Y."/>
            <person name="Oh T.-J."/>
            <person name="Yu Y."/>
            <person name="Kim N.-H."/>
            <person name="Lee O.R."/>
            <person name="Lee T.-H."/>
            <person name="Bashyal P."/>
            <person name="Kim T.-S."/>
            <person name="Lee W.-H."/>
            <person name="Kawkins C."/>
            <person name="Kim C.-K."/>
            <person name="Kim J.S."/>
            <person name="Ahn B.O."/>
            <person name="Rhee S.Y."/>
            <person name="Sohng J.K."/>
        </authorList>
    </citation>
    <scope>NUCLEOTIDE SEQUENCE</scope>
    <source>
        <tissue evidence="1">Leaf</tissue>
    </source>
</reference>
<dbReference type="EMBL" id="JAAIUW010000008">
    <property type="protein sequence ID" value="KAF7818390.1"/>
    <property type="molecule type" value="Genomic_DNA"/>
</dbReference>
<dbReference type="Proteomes" id="UP000634136">
    <property type="component" value="Unassembled WGS sequence"/>
</dbReference>
<dbReference type="AlphaFoldDB" id="A0A834WCK2"/>
<proteinExistence type="predicted"/>